<keyword evidence="5 9" id="KW-0592">Phosphate transport</keyword>
<feature type="transmembrane region" description="Helical" evidence="9">
    <location>
        <begin position="244"/>
        <end position="269"/>
    </location>
</feature>
<evidence type="ECO:0000256" key="7">
    <source>
        <dbReference type="ARBA" id="ARBA00022989"/>
    </source>
</evidence>
<feature type="transmembrane region" description="Helical" evidence="9">
    <location>
        <begin position="211"/>
        <end position="232"/>
    </location>
</feature>
<dbReference type="GO" id="GO:0005315">
    <property type="term" value="F:phosphate transmembrane transporter activity"/>
    <property type="evidence" value="ECO:0007669"/>
    <property type="project" value="InterPro"/>
</dbReference>
<feature type="transmembrane region" description="Helical" evidence="9">
    <location>
        <begin position="136"/>
        <end position="155"/>
    </location>
</feature>
<dbReference type="OrthoDB" id="351002at2157"/>
<evidence type="ECO:0000256" key="6">
    <source>
        <dbReference type="ARBA" id="ARBA00022692"/>
    </source>
</evidence>
<dbReference type="RefSeq" id="WP_097379356.1">
    <property type="nucleotide sequence ID" value="NZ_NXNI01000001.1"/>
</dbReference>
<dbReference type="PANTHER" id="PTHR11101">
    <property type="entry name" value="PHOSPHATE TRANSPORTER"/>
    <property type="match status" value="1"/>
</dbReference>
<keyword evidence="4 9" id="KW-0813">Transport</keyword>
<dbReference type="InterPro" id="IPR001204">
    <property type="entry name" value="Phos_transporter"/>
</dbReference>
<protein>
    <recommendedName>
        <fullName evidence="9">Phosphate transporter</fullName>
    </recommendedName>
</protein>
<dbReference type="PANTHER" id="PTHR11101:SF80">
    <property type="entry name" value="PHOSPHATE TRANSPORTER"/>
    <property type="match status" value="1"/>
</dbReference>
<evidence type="ECO:0000313" key="11">
    <source>
        <dbReference type="Proteomes" id="UP000219689"/>
    </source>
</evidence>
<feature type="transmembrane region" description="Helical" evidence="9">
    <location>
        <begin position="275"/>
        <end position="297"/>
    </location>
</feature>
<reference evidence="10 11" key="1">
    <citation type="submission" date="2017-09" db="EMBL/GenBank/DDBJ databases">
        <title>Genome sequences of Natrinema ejinorence JCM 13890T.</title>
        <authorList>
            <person name="Roh S.W."/>
            <person name="Kim Y.B."/>
            <person name="Kim J.Y."/>
        </authorList>
    </citation>
    <scope>NUCLEOTIDE SEQUENCE [LARGE SCALE GENOMIC DNA]</scope>
    <source>
        <strain evidence="10 11">JCM 13890</strain>
    </source>
</reference>
<keyword evidence="6 9" id="KW-0812">Transmembrane</keyword>
<dbReference type="GO" id="GO:0016020">
    <property type="term" value="C:membrane"/>
    <property type="evidence" value="ECO:0007669"/>
    <property type="project" value="UniProtKB-SubCell"/>
</dbReference>
<organism evidence="10 11">
    <name type="scientific">Natrinema ejinorense</name>
    <dbReference type="NCBI Taxonomy" id="373386"/>
    <lineage>
        <taxon>Archaea</taxon>
        <taxon>Methanobacteriati</taxon>
        <taxon>Methanobacteriota</taxon>
        <taxon>Stenosarchaea group</taxon>
        <taxon>Halobacteria</taxon>
        <taxon>Halobacteriales</taxon>
        <taxon>Natrialbaceae</taxon>
        <taxon>Natrinema</taxon>
    </lineage>
</organism>
<keyword evidence="11" id="KW-1185">Reference proteome</keyword>
<evidence type="ECO:0000256" key="5">
    <source>
        <dbReference type="ARBA" id="ARBA00022592"/>
    </source>
</evidence>
<comment type="function">
    <text evidence="1">Potential transporter for phosphate.</text>
</comment>
<evidence type="ECO:0000313" key="10">
    <source>
        <dbReference type="EMBL" id="PCR90407.1"/>
    </source>
</evidence>
<evidence type="ECO:0000256" key="4">
    <source>
        <dbReference type="ARBA" id="ARBA00022448"/>
    </source>
</evidence>
<dbReference type="Pfam" id="PF01384">
    <property type="entry name" value="PHO4"/>
    <property type="match status" value="1"/>
</dbReference>
<dbReference type="Proteomes" id="UP000219689">
    <property type="component" value="Unassembled WGS sequence"/>
</dbReference>
<feature type="transmembrane region" description="Helical" evidence="9">
    <location>
        <begin position="309"/>
        <end position="326"/>
    </location>
</feature>
<evidence type="ECO:0000256" key="9">
    <source>
        <dbReference type="RuleBase" id="RU363058"/>
    </source>
</evidence>
<comment type="caution">
    <text evidence="10">The sequence shown here is derived from an EMBL/GenBank/DDBJ whole genome shotgun (WGS) entry which is preliminary data.</text>
</comment>
<evidence type="ECO:0000256" key="2">
    <source>
        <dbReference type="ARBA" id="ARBA00004141"/>
    </source>
</evidence>
<name>A0A2A5QU92_9EURY</name>
<evidence type="ECO:0000256" key="1">
    <source>
        <dbReference type="ARBA" id="ARBA00001981"/>
    </source>
</evidence>
<gene>
    <name evidence="10" type="ORF">CP557_07595</name>
</gene>
<dbReference type="GO" id="GO:0035435">
    <property type="term" value="P:phosphate ion transmembrane transport"/>
    <property type="evidence" value="ECO:0007669"/>
    <property type="project" value="TreeGrafter"/>
</dbReference>
<dbReference type="AlphaFoldDB" id="A0A2A5QU92"/>
<accession>A0A2A5QU92</accession>
<evidence type="ECO:0000256" key="3">
    <source>
        <dbReference type="ARBA" id="ARBA00009916"/>
    </source>
</evidence>
<feature type="transmembrane region" description="Helical" evidence="9">
    <location>
        <begin position="84"/>
        <end position="102"/>
    </location>
</feature>
<feature type="transmembrane region" description="Helical" evidence="9">
    <location>
        <begin position="366"/>
        <end position="392"/>
    </location>
</feature>
<feature type="transmembrane region" description="Helical" evidence="9">
    <location>
        <begin position="47"/>
        <end position="64"/>
    </location>
</feature>
<feature type="transmembrane region" description="Helical" evidence="9">
    <location>
        <begin position="109"/>
        <end position="130"/>
    </location>
</feature>
<proteinExistence type="inferred from homology"/>
<dbReference type="EMBL" id="NXNI01000001">
    <property type="protein sequence ID" value="PCR90407.1"/>
    <property type="molecule type" value="Genomic_DNA"/>
</dbReference>
<comment type="subcellular location">
    <subcellularLocation>
        <location evidence="2 9">Membrane</location>
        <topology evidence="2 9">Multi-pass membrane protein</topology>
    </subcellularLocation>
</comment>
<keyword evidence="7 9" id="KW-1133">Transmembrane helix</keyword>
<feature type="transmembrane region" description="Helical" evidence="9">
    <location>
        <begin position="6"/>
        <end position="35"/>
    </location>
</feature>
<keyword evidence="8 9" id="KW-0472">Membrane</keyword>
<sequence length="397" mass="40525">MIEAVFAITVVTAFAAGLFMAWSIGAVAIGGGAFAPAVGANVIPVKRAAYLLGIVGFAGALIQGASVTETVGRGLVLGTSTTPMAASVAILLSAFLMALGAFGRYPIPAAFTVTGAMVGAGLALGGTPAWDLYGQFAALWVVAPILVSALSYIIARLLVRNSLPPQYSVSVIVAAVFLVFPLLEFPFLGPPDKSRSLAAAVAAWAPYLSEAHWIGIPLAFAVVGAALAYRTVLRHGERATNRRLLVWLGMLVAFSGAGNQIGLAIGPLLPLLDSIPFLASPVLVIASFVLVIGAWSGAPRLIEAVAREYATLSLSRSVAALVPAFLAAQVGILYGVPVSFNEIIISAIVGSGLAEGGRGEVSPRKLSLTVVAWVASLVGAFVGTYGLVSLFAGQGLT</sequence>
<comment type="similarity">
    <text evidence="3 9">Belongs to the inorganic phosphate transporter (PiT) (TC 2.A.20) family.</text>
</comment>
<feature type="transmembrane region" description="Helical" evidence="9">
    <location>
        <begin position="167"/>
        <end position="188"/>
    </location>
</feature>
<evidence type="ECO:0000256" key="8">
    <source>
        <dbReference type="ARBA" id="ARBA00023136"/>
    </source>
</evidence>